<dbReference type="FunFam" id="3.40.50.300:FF:000011">
    <property type="entry name" value="Putative ABC transporter ATP-binding component"/>
    <property type="match status" value="1"/>
</dbReference>
<reference evidence="13" key="1">
    <citation type="journal article" date="2021" name="PeerJ">
        <title>Extensive microbial diversity within the chicken gut microbiome revealed by metagenomics and culture.</title>
        <authorList>
            <person name="Gilroy R."/>
            <person name="Ravi A."/>
            <person name="Getino M."/>
            <person name="Pursley I."/>
            <person name="Horton D.L."/>
            <person name="Alikhan N.F."/>
            <person name="Baker D."/>
            <person name="Gharbi K."/>
            <person name="Hall N."/>
            <person name="Watson M."/>
            <person name="Adriaenssens E.M."/>
            <person name="Foster-Nyarko E."/>
            <person name="Jarju S."/>
            <person name="Secka A."/>
            <person name="Antonio M."/>
            <person name="Oren A."/>
            <person name="Chaudhuri R.R."/>
            <person name="La Ragione R."/>
            <person name="Hildebrand F."/>
            <person name="Pallen M.J."/>
        </authorList>
    </citation>
    <scope>NUCLEOTIDE SEQUENCE</scope>
    <source>
        <strain evidence="13">378</strain>
    </source>
</reference>
<feature type="coiled-coil region" evidence="11">
    <location>
        <begin position="613"/>
        <end position="647"/>
    </location>
</feature>
<dbReference type="Proteomes" id="UP000733611">
    <property type="component" value="Unassembled WGS sequence"/>
</dbReference>
<gene>
    <name evidence="11" type="primary">uup</name>
    <name evidence="13" type="ORF">H9847_10970</name>
</gene>
<dbReference type="InterPro" id="IPR037118">
    <property type="entry name" value="Val-tRNA_synth_C_sf"/>
</dbReference>
<dbReference type="PANTHER" id="PTHR42855">
    <property type="entry name" value="ABC TRANSPORTER ATP-BINDING SUBUNIT"/>
    <property type="match status" value="1"/>
</dbReference>
<dbReference type="SMART" id="SM00382">
    <property type="entry name" value="AAA"/>
    <property type="match status" value="2"/>
</dbReference>
<dbReference type="AlphaFoldDB" id="A0A948THW6"/>
<feature type="binding site" evidence="11">
    <location>
        <begin position="342"/>
        <end position="349"/>
    </location>
    <ligand>
        <name>ATP</name>
        <dbReference type="ChEBI" id="CHEBI:30616"/>
        <label>2</label>
    </ligand>
</feature>
<keyword evidence="8 11" id="KW-0234">DNA repair</keyword>
<dbReference type="CDD" id="cd03221">
    <property type="entry name" value="ABCF_EF-3"/>
    <property type="match status" value="2"/>
</dbReference>
<keyword evidence="3 11" id="KW-0547">Nucleotide-binding</keyword>
<evidence type="ECO:0000313" key="13">
    <source>
        <dbReference type="EMBL" id="MBU3845361.1"/>
    </source>
</evidence>
<dbReference type="GO" id="GO:0003677">
    <property type="term" value="F:DNA binding"/>
    <property type="evidence" value="ECO:0007669"/>
    <property type="project" value="UniProtKB-UniRule"/>
</dbReference>
<comment type="subcellular location">
    <subcellularLocation>
        <location evidence="11">Cytoplasm</location>
    </subcellularLocation>
    <text evidence="11">Associates with ribosomes.</text>
</comment>
<evidence type="ECO:0000256" key="5">
    <source>
        <dbReference type="ARBA" id="ARBA00022801"/>
    </source>
</evidence>
<dbReference type="InterPro" id="IPR051309">
    <property type="entry name" value="ABCF_ATPase"/>
</dbReference>
<comment type="similarity">
    <text evidence="10 11">Belongs to the ABC transporter superfamily. ABCF family. Uup subfamily.</text>
</comment>
<keyword evidence="7 11" id="KW-0238">DNA-binding</keyword>
<name>A0A948THW6_9GAMM</name>
<comment type="catalytic activity">
    <reaction evidence="9 11">
        <text>ATP + H2O = ADP + phosphate + H(+)</text>
        <dbReference type="Rhea" id="RHEA:13065"/>
        <dbReference type="ChEBI" id="CHEBI:15377"/>
        <dbReference type="ChEBI" id="CHEBI:15378"/>
        <dbReference type="ChEBI" id="CHEBI:30616"/>
        <dbReference type="ChEBI" id="CHEBI:43474"/>
        <dbReference type="ChEBI" id="CHEBI:456216"/>
    </reaction>
</comment>
<dbReference type="InterPro" id="IPR003439">
    <property type="entry name" value="ABC_transporter-like_ATP-bd"/>
</dbReference>
<dbReference type="Gene3D" id="3.40.50.300">
    <property type="entry name" value="P-loop containing nucleotide triphosphate hydrolases"/>
    <property type="match status" value="2"/>
</dbReference>
<dbReference type="HAMAP" id="MF_00848">
    <property type="entry name" value="Uup"/>
    <property type="match status" value="1"/>
</dbReference>
<feature type="domain" description="ABC transporter" evidence="12">
    <location>
        <begin position="310"/>
        <end position="536"/>
    </location>
</feature>
<dbReference type="Pfam" id="PF16326">
    <property type="entry name" value="ABC_tran_CTD"/>
    <property type="match status" value="1"/>
</dbReference>
<keyword evidence="1 11" id="KW-0963">Cytoplasm</keyword>
<protein>
    <recommendedName>
        <fullName evidence="11">ATP-binding protein Uup</fullName>
        <ecNumber evidence="11">3.6.1.-</ecNumber>
    </recommendedName>
</protein>
<dbReference type="FunFam" id="3.40.50.300:FF:000309">
    <property type="entry name" value="ABC transporter ATP-binding protein"/>
    <property type="match status" value="1"/>
</dbReference>
<dbReference type="Pfam" id="PF00005">
    <property type="entry name" value="ABC_tran"/>
    <property type="match status" value="2"/>
</dbReference>
<keyword evidence="6 11" id="KW-0067">ATP-binding</keyword>
<feature type="binding site" evidence="11">
    <location>
        <begin position="36"/>
        <end position="43"/>
    </location>
    <ligand>
        <name>ATP</name>
        <dbReference type="ChEBI" id="CHEBI:30616"/>
        <label>1</label>
    </ligand>
</feature>
<dbReference type="SUPFAM" id="SSF52540">
    <property type="entry name" value="P-loop containing nucleoside triphosphate hydrolases"/>
    <property type="match status" value="2"/>
</dbReference>
<dbReference type="GO" id="GO:0005524">
    <property type="term" value="F:ATP binding"/>
    <property type="evidence" value="ECO:0007669"/>
    <property type="project" value="UniProtKB-UniRule"/>
</dbReference>
<dbReference type="Gene3D" id="1.10.287.380">
    <property type="entry name" value="Valyl-tRNA synthetase, C-terminal domain"/>
    <property type="match status" value="1"/>
</dbReference>
<dbReference type="InterPro" id="IPR003593">
    <property type="entry name" value="AAA+_ATPase"/>
</dbReference>
<accession>A0A948THW6</accession>
<evidence type="ECO:0000256" key="10">
    <source>
        <dbReference type="ARBA" id="ARBA00061478"/>
    </source>
</evidence>
<evidence type="ECO:0000256" key="1">
    <source>
        <dbReference type="ARBA" id="ARBA00022490"/>
    </source>
</evidence>
<comment type="function">
    <text evidence="11">Probably plays a role in ribosome assembly or function. May be involved in resolution of branched DNA intermediates that result from template switching in postreplication gaps. Binds DNA and has ATPase activity.</text>
</comment>
<evidence type="ECO:0000256" key="2">
    <source>
        <dbReference type="ARBA" id="ARBA00022737"/>
    </source>
</evidence>
<feature type="coiled-coil region" evidence="11">
    <location>
        <begin position="536"/>
        <end position="563"/>
    </location>
</feature>
<dbReference type="EMBL" id="JAHLFE010000227">
    <property type="protein sequence ID" value="MBU3845361.1"/>
    <property type="molecule type" value="Genomic_DNA"/>
</dbReference>
<evidence type="ECO:0000256" key="9">
    <source>
        <dbReference type="ARBA" id="ARBA00049360"/>
    </source>
</evidence>
<feature type="domain" description="ABC transporter" evidence="12">
    <location>
        <begin position="1"/>
        <end position="243"/>
    </location>
</feature>
<dbReference type="InterPro" id="IPR043686">
    <property type="entry name" value="Uup"/>
</dbReference>
<evidence type="ECO:0000256" key="8">
    <source>
        <dbReference type="ARBA" id="ARBA00023204"/>
    </source>
</evidence>
<evidence type="ECO:0000256" key="7">
    <source>
        <dbReference type="ARBA" id="ARBA00023125"/>
    </source>
</evidence>
<evidence type="ECO:0000256" key="3">
    <source>
        <dbReference type="ARBA" id="ARBA00022741"/>
    </source>
</evidence>
<dbReference type="InterPro" id="IPR032781">
    <property type="entry name" value="ABC_tran_Xtn"/>
</dbReference>
<dbReference type="PROSITE" id="PS50893">
    <property type="entry name" value="ABC_TRANSPORTER_2"/>
    <property type="match status" value="2"/>
</dbReference>
<dbReference type="GO" id="GO:0016887">
    <property type="term" value="F:ATP hydrolysis activity"/>
    <property type="evidence" value="ECO:0007669"/>
    <property type="project" value="UniProtKB-UniRule"/>
</dbReference>
<keyword evidence="2 11" id="KW-0677">Repeat</keyword>
<dbReference type="GO" id="GO:0005737">
    <property type="term" value="C:cytoplasm"/>
    <property type="evidence" value="ECO:0007669"/>
    <property type="project" value="UniProtKB-SubCell"/>
</dbReference>
<comment type="caution">
    <text evidence="13">The sequence shown here is derived from an EMBL/GenBank/DDBJ whole genome shotgun (WGS) entry which is preliminary data.</text>
</comment>
<reference evidence="13" key="2">
    <citation type="submission" date="2021-04" db="EMBL/GenBank/DDBJ databases">
        <authorList>
            <person name="Gilroy R."/>
        </authorList>
    </citation>
    <scope>NUCLEOTIDE SEQUENCE</scope>
    <source>
        <strain evidence="13">378</strain>
    </source>
</reference>
<dbReference type="GO" id="GO:0043022">
    <property type="term" value="F:ribosome binding"/>
    <property type="evidence" value="ECO:0007669"/>
    <property type="project" value="UniProtKB-UniRule"/>
</dbReference>
<dbReference type="InterPro" id="IPR027417">
    <property type="entry name" value="P-loop_NTPase"/>
</dbReference>
<evidence type="ECO:0000313" key="14">
    <source>
        <dbReference type="Proteomes" id="UP000733611"/>
    </source>
</evidence>
<keyword evidence="4 11" id="KW-0227">DNA damage</keyword>
<organism evidence="13 14">
    <name type="scientific">Candidatus Anaerobiospirillum pullicola</name>
    <dbReference type="NCBI Taxonomy" id="2838451"/>
    <lineage>
        <taxon>Bacteria</taxon>
        <taxon>Pseudomonadati</taxon>
        <taxon>Pseudomonadota</taxon>
        <taxon>Gammaproteobacteria</taxon>
        <taxon>Aeromonadales</taxon>
        <taxon>Succinivibrionaceae</taxon>
        <taxon>Anaerobiospirillum</taxon>
    </lineage>
</organism>
<evidence type="ECO:0000256" key="4">
    <source>
        <dbReference type="ARBA" id="ARBA00022763"/>
    </source>
</evidence>
<evidence type="ECO:0000256" key="6">
    <source>
        <dbReference type="ARBA" id="ARBA00022840"/>
    </source>
</evidence>
<dbReference type="InterPro" id="IPR032524">
    <property type="entry name" value="ABC_tran_C"/>
</dbReference>
<sequence length="650" mass="72488">MALITLMQGSLAYGDEALLSKADFALEEGERVCLVGRNGTGKSTLLKLFASEIELDSGRLILREGLNVQRLAQDPPQDASGTVYGMVARGIDVVGEALARFKESTSASEQEQLASFIEQHDGWVKDALIYKILNRMDLDPELSLAELSGGWRRKVALAAALANEPQVLLLDEPTNHLDIGTIAWLEEYLQGFRGTTIFITHDRTFADDLATRIVELDRGQLYSYPGSFDEYLRLRDERLRLEELERANFDRVLAEEEAWIRRGVKARLARNEGRVRNLQAMREERAARRDRQGRAILKISEADRSGNIVFEARDITVTYEGKDIIKDFSPTVMRGDRIGIVGPNGAGKTTLIKVLMGALKPDHGHVRIGTNVQIQYFDQYHEQLDLEKTVADNVAEGKAEVCINGKNVHVLSYLKNFLFTARRARSPAKVLSGGEKNRLMLARIFARPCNVLIMDEPTNDLDLETLDLLEELLQTFPGTVLVISHDRRFIDEFATETWVFEGRGHIESVVGGWRDVEAYYRRTGRKATEVVADHSKEEALAAQAAAKEAAQAAKQEVAATEANAAGAGAGNGGSKKKLSFTEAHELELLPEKVEQKEAELAQIDTMVADPKLYAQGAEEIKKVQQQRQQVQAELDQLYARWEELMAKAEA</sequence>
<dbReference type="PANTHER" id="PTHR42855:SF1">
    <property type="entry name" value="ABC TRANSPORTER DOMAIN-CONTAINING PROTEIN"/>
    <property type="match status" value="1"/>
</dbReference>
<dbReference type="GO" id="GO:0006281">
    <property type="term" value="P:DNA repair"/>
    <property type="evidence" value="ECO:0007669"/>
    <property type="project" value="UniProtKB-KW"/>
</dbReference>
<dbReference type="Pfam" id="PF12848">
    <property type="entry name" value="ABC_tran_Xtn"/>
    <property type="match status" value="1"/>
</dbReference>
<dbReference type="EC" id="3.6.1.-" evidence="11"/>
<keyword evidence="11" id="KW-0175">Coiled coil</keyword>
<dbReference type="InterPro" id="IPR017871">
    <property type="entry name" value="ABC_transporter-like_CS"/>
</dbReference>
<proteinExistence type="inferred from homology"/>
<evidence type="ECO:0000256" key="11">
    <source>
        <dbReference type="HAMAP-Rule" id="MF_00848"/>
    </source>
</evidence>
<keyword evidence="5 11" id="KW-0378">Hydrolase</keyword>
<evidence type="ECO:0000259" key="12">
    <source>
        <dbReference type="PROSITE" id="PS50893"/>
    </source>
</evidence>
<dbReference type="PROSITE" id="PS00211">
    <property type="entry name" value="ABC_TRANSPORTER_1"/>
    <property type="match status" value="2"/>
</dbReference>